<dbReference type="OrthoDB" id="3187690at2"/>
<dbReference type="AlphaFoldDB" id="A0A1Q2CX59"/>
<accession>A0A1Q2CX59</accession>
<evidence type="ECO:0000313" key="3">
    <source>
        <dbReference type="Proteomes" id="UP000188235"/>
    </source>
</evidence>
<feature type="compositionally biased region" description="Basic and acidic residues" evidence="1">
    <location>
        <begin position="529"/>
        <end position="539"/>
    </location>
</feature>
<gene>
    <name evidence="2" type="ORF">BW733_07535</name>
</gene>
<dbReference type="NCBIfam" id="TIGR02547">
    <property type="entry name" value="casA_cse1"/>
    <property type="match status" value="1"/>
</dbReference>
<protein>
    <submittedName>
        <fullName evidence="2">Type I-E CRISPR-associated protein Cse1/CasA</fullName>
    </submittedName>
</protein>
<dbReference type="RefSeq" id="WP_077349305.1">
    <property type="nucleotide sequence ID" value="NZ_CP019607.1"/>
</dbReference>
<dbReference type="CDD" id="cd09729">
    <property type="entry name" value="Cse1_I-E"/>
    <property type="match status" value="1"/>
</dbReference>
<dbReference type="Gene3D" id="1.10.132.100">
    <property type="match status" value="1"/>
</dbReference>
<proteinExistence type="predicted"/>
<dbReference type="InterPro" id="IPR013381">
    <property type="entry name" value="CRISPR-assoc_prot_Cse1"/>
</dbReference>
<dbReference type="EMBL" id="CP019607">
    <property type="protein sequence ID" value="AQP50706.1"/>
    <property type="molecule type" value="Genomic_DNA"/>
</dbReference>
<dbReference type="KEGG" id="tfa:BW733_07535"/>
<feature type="region of interest" description="Disordered" evidence="1">
    <location>
        <begin position="520"/>
        <end position="539"/>
    </location>
</feature>
<evidence type="ECO:0000256" key="1">
    <source>
        <dbReference type="SAM" id="MobiDB-lite"/>
    </source>
</evidence>
<evidence type="ECO:0000313" key="2">
    <source>
        <dbReference type="EMBL" id="AQP50706.1"/>
    </source>
</evidence>
<dbReference type="STRING" id="399497.BW733_07535"/>
<reference evidence="2 3" key="1">
    <citation type="journal article" date="2008" name="Int. J. Syst. Evol. Microbiol.">
        <title>Tessaracoccus flavescens sp. nov., isolated from marine sediment.</title>
        <authorList>
            <person name="Lee D.W."/>
            <person name="Lee S.D."/>
        </authorList>
    </citation>
    <scope>NUCLEOTIDE SEQUENCE [LARGE SCALE GENOMIC DNA]</scope>
    <source>
        <strain evidence="2 3">SST-39T</strain>
    </source>
</reference>
<sequence length="539" mass="58951">MTASFNLIAEPWIRVRTRTGMLEDVSIRDAFRRADEFSGLAGEIPMQDMAVLRLLLAIAYRATHDVRNDDEAVTLWGLWWTNGLPLDQIDAYLEQYLERFDLLDADRPFFQVADLRTQTGATSGLDKLIAEVPSGSKFFTTRDGAGIGSLSLAEAARWLVALHSSDISGIKTGALGDDRVKGGRGYPIGTGITGRIGLVVAEGHSLHETLLLNLVLPMSNDDDSVPWERDQDDAGESWLHSEPTGTADLYTWQTRRARLILDGDRVADALVCNGDKIGPQNLQRFEPMSSWRYSEPQTKKLKYDTWMPRTHDPRRSIWRGLEPLLQRVVPTRKTIRPALFDWSARLRDGGALPADARVSVRVVGFEYGPQESSLAAAVDDSLLVSVALLDDESLAGLAIGASGVAQQAVVDVANLASNLARAAGIDPAPRRELAFTAAYDALDPLFRRWARDLTADSDVAERAAAWGVAVRQRITQLGGDLCRDGGRAAVVGRLDRGSGQTMDTARAWSIFLSQLRGHTSADGAAKPLPEAHDTEESDE</sequence>
<dbReference type="Pfam" id="PF09481">
    <property type="entry name" value="CRISPR_Cse1"/>
    <property type="match status" value="1"/>
</dbReference>
<name>A0A1Q2CX59_9ACTN</name>
<keyword evidence="3" id="KW-1185">Reference proteome</keyword>
<organism evidence="2 3">
    <name type="scientific">Tessaracoccus flavescens</name>
    <dbReference type="NCBI Taxonomy" id="399497"/>
    <lineage>
        <taxon>Bacteria</taxon>
        <taxon>Bacillati</taxon>
        <taxon>Actinomycetota</taxon>
        <taxon>Actinomycetes</taxon>
        <taxon>Propionibacteriales</taxon>
        <taxon>Propionibacteriaceae</taxon>
        <taxon>Tessaracoccus</taxon>
    </lineage>
</organism>
<dbReference type="Proteomes" id="UP000188235">
    <property type="component" value="Chromosome"/>
</dbReference>